<sequence>MKKLLYPFLLLVVLSGCQELNNNEKENLIENNKTETNRSESMFILDNYTNTIKHNLELYSDRLIEKLVEIQRLNFYTEVELLDFSSLVEPTRYELSIIMYSMDKEANEVFYEGDDPKVFADSLNVVEDVVYYEERADQKDEFLEFYEQNEEEIVLAEQEVVKNWFVDCWKKANGQDFQLPSYFSFHDEYKSFDLKNNKWISEEEMWAY</sequence>
<dbReference type="EMBL" id="CP020814">
    <property type="protein sequence ID" value="ARK32543.1"/>
    <property type="molecule type" value="Genomic_DNA"/>
</dbReference>
<keyword evidence="1" id="KW-0732">Signal</keyword>
<dbReference type="PROSITE" id="PS51257">
    <property type="entry name" value="PROKAR_LIPOPROTEIN"/>
    <property type="match status" value="1"/>
</dbReference>
<dbReference type="KEGG" id="bkw:BkAM31D_23215"/>
<keyword evidence="3" id="KW-1185">Reference proteome</keyword>
<evidence type="ECO:0000313" key="3">
    <source>
        <dbReference type="Proteomes" id="UP000193006"/>
    </source>
</evidence>
<gene>
    <name evidence="2" type="ORF">BkAM31D_23215</name>
</gene>
<dbReference type="InterPro" id="IPR012640">
    <property type="entry name" value="Membr_lipoprot_lipid_attach_CS"/>
</dbReference>
<accession>A0A1X9MJT3</accession>
<reference evidence="2 3" key="1">
    <citation type="submission" date="2017-04" db="EMBL/GenBank/DDBJ databases">
        <title>Bacillus krulwichiae AM31D Genome sequencing and assembly.</title>
        <authorList>
            <person name="Krulwich T.A."/>
            <person name="Anastor L."/>
            <person name="Ehrlich R."/>
            <person name="Ehrlich G.D."/>
            <person name="Janto B."/>
        </authorList>
    </citation>
    <scope>NUCLEOTIDE SEQUENCE [LARGE SCALE GENOMIC DNA]</scope>
    <source>
        <strain evidence="2 3">AM31D</strain>
    </source>
</reference>
<organism evidence="2 3">
    <name type="scientific">Halalkalibacter krulwichiae</name>
    <dbReference type="NCBI Taxonomy" id="199441"/>
    <lineage>
        <taxon>Bacteria</taxon>
        <taxon>Bacillati</taxon>
        <taxon>Bacillota</taxon>
        <taxon>Bacilli</taxon>
        <taxon>Bacillales</taxon>
        <taxon>Bacillaceae</taxon>
        <taxon>Halalkalibacter</taxon>
    </lineage>
</organism>
<proteinExistence type="predicted"/>
<dbReference type="STRING" id="199441.BkAM31D_23215"/>
<dbReference type="AlphaFoldDB" id="A0A1X9MJT3"/>
<protein>
    <submittedName>
        <fullName evidence="2">Uncharacterized protein</fullName>
    </submittedName>
</protein>
<evidence type="ECO:0000256" key="1">
    <source>
        <dbReference type="ARBA" id="ARBA00022729"/>
    </source>
</evidence>
<dbReference type="Pfam" id="PF08139">
    <property type="entry name" value="LPAM_1"/>
    <property type="match status" value="1"/>
</dbReference>
<name>A0A1X9MJT3_9BACI</name>
<evidence type="ECO:0000313" key="2">
    <source>
        <dbReference type="EMBL" id="ARK32543.1"/>
    </source>
</evidence>
<dbReference type="RefSeq" id="WP_066160228.1">
    <property type="nucleotide sequence ID" value="NZ_CP020814.1"/>
</dbReference>
<dbReference type="Proteomes" id="UP000193006">
    <property type="component" value="Chromosome"/>
</dbReference>